<dbReference type="EMBL" id="DUZY01000001">
    <property type="protein sequence ID" value="DAD20941.1"/>
    <property type="molecule type" value="Genomic_DNA"/>
</dbReference>
<reference evidence="1 2" key="1">
    <citation type="journal article" date="2020" name="Mol. Biol. Evol.">
        <title>Distinct Expression and Methylation Patterns for Genes with Different Fates following a Single Whole-Genome Duplication in Flowering Plants.</title>
        <authorList>
            <person name="Shi T."/>
            <person name="Rahmani R.S."/>
            <person name="Gugger P.F."/>
            <person name="Wang M."/>
            <person name="Li H."/>
            <person name="Zhang Y."/>
            <person name="Li Z."/>
            <person name="Wang Q."/>
            <person name="Van de Peer Y."/>
            <person name="Marchal K."/>
            <person name="Chen J."/>
        </authorList>
    </citation>
    <scope>NUCLEOTIDE SEQUENCE [LARGE SCALE GENOMIC DNA]</scope>
    <source>
        <tissue evidence="1">Leaf</tissue>
    </source>
</reference>
<evidence type="ECO:0000313" key="1">
    <source>
        <dbReference type="EMBL" id="DAD20941.1"/>
    </source>
</evidence>
<keyword evidence="2" id="KW-1185">Reference proteome</keyword>
<evidence type="ECO:0000313" key="2">
    <source>
        <dbReference type="Proteomes" id="UP000607653"/>
    </source>
</evidence>
<dbReference type="Proteomes" id="UP000607653">
    <property type="component" value="Unassembled WGS sequence"/>
</dbReference>
<accession>A0A822XP12</accession>
<comment type="caution">
    <text evidence="1">The sequence shown here is derived from an EMBL/GenBank/DDBJ whole genome shotgun (WGS) entry which is preliminary data.</text>
</comment>
<organism evidence="1 2">
    <name type="scientific">Nelumbo nucifera</name>
    <name type="common">Sacred lotus</name>
    <dbReference type="NCBI Taxonomy" id="4432"/>
    <lineage>
        <taxon>Eukaryota</taxon>
        <taxon>Viridiplantae</taxon>
        <taxon>Streptophyta</taxon>
        <taxon>Embryophyta</taxon>
        <taxon>Tracheophyta</taxon>
        <taxon>Spermatophyta</taxon>
        <taxon>Magnoliopsida</taxon>
        <taxon>Proteales</taxon>
        <taxon>Nelumbonaceae</taxon>
        <taxon>Nelumbo</taxon>
    </lineage>
</organism>
<name>A0A822XP12_NELNU</name>
<proteinExistence type="predicted"/>
<sequence>MSKSSSDKMIIITLIWKLLCSARQAPNF</sequence>
<protein>
    <submittedName>
        <fullName evidence="1">Uncharacterized protein</fullName>
    </submittedName>
</protein>
<dbReference type="AlphaFoldDB" id="A0A822XP12"/>
<gene>
    <name evidence="1" type="ORF">HUJ06_022404</name>
</gene>